<dbReference type="eggNOG" id="COG0735">
    <property type="taxonomic scope" value="Bacteria"/>
</dbReference>
<feature type="binding site" evidence="7">
    <location>
        <position position="116"/>
    </location>
    <ligand>
        <name>Zn(2+)</name>
        <dbReference type="ChEBI" id="CHEBI:29105"/>
    </ligand>
</feature>
<keyword evidence="3 7" id="KW-0862">Zinc</keyword>
<dbReference type="CDD" id="cd07153">
    <property type="entry name" value="Fur_like"/>
    <property type="match status" value="1"/>
</dbReference>
<dbReference type="HOGENOM" id="CLU_096072_3_1_0"/>
<keyword evidence="8" id="KW-0408">Iron</keyword>
<evidence type="ECO:0000256" key="7">
    <source>
        <dbReference type="PIRSR" id="PIRSR602481-1"/>
    </source>
</evidence>
<dbReference type="PANTHER" id="PTHR33202:SF7">
    <property type="entry name" value="FERRIC UPTAKE REGULATION PROTEIN"/>
    <property type="match status" value="1"/>
</dbReference>
<dbReference type="Pfam" id="PF01475">
    <property type="entry name" value="FUR"/>
    <property type="match status" value="1"/>
</dbReference>
<dbReference type="STRING" id="688269.Theth_1537"/>
<feature type="binding site" evidence="8">
    <location>
        <position position="72"/>
    </location>
    <ligand>
        <name>Fe cation</name>
        <dbReference type="ChEBI" id="CHEBI:24875"/>
    </ligand>
</feature>
<dbReference type="GO" id="GO:0045892">
    <property type="term" value="P:negative regulation of DNA-templated transcription"/>
    <property type="evidence" value="ECO:0007669"/>
    <property type="project" value="TreeGrafter"/>
</dbReference>
<keyword evidence="7" id="KW-0479">Metal-binding</keyword>
<dbReference type="PATRIC" id="fig|688269.3.peg.1586"/>
<dbReference type="RefSeq" id="WP_013932802.1">
    <property type="nucleotide sequence ID" value="NC_015707.1"/>
</dbReference>
<dbReference type="InterPro" id="IPR043135">
    <property type="entry name" value="Fur_C"/>
</dbReference>
<dbReference type="Gene3D" id="3.30.1490.190">
    <property type="match status" value="1"/>
</dbReference>
<dbReference type="GO" id="GO:0008270">
    <property type="term" value="F:zinc ion binding"/>
    <property type="evidence" value="ECO:0007669"/>
    <property type="project" value="TreeGrafter"/>
</dbReference>
<comment type="cofactor">
    <cofactor evidence="7">
        <name>Zn(2+)</name>
        <dbReference type="ChEBI" id="CHEBI:29105"/>
    </cofactor>
    <text evidence="7">Binds 1 zinc ion per subunit.</text>
</comment>
<feature type="binding site" evidence="7">
    <location>
        <position position="78"/>
    </location>
    <ligand>
        <name>Zn(2+)</name>
        <dbReference type="ChEBI" id="CHEBI:29105"/>
    </ligand>
</feature>
<comment type="cofactor">
    <cofactor evidence="8">
        <name>Mn(2+)</name>
        <dbReference type="ChEBI" id="CHEBI:29035"/>
    </cofactor>
    <cofactor evidence="8">
        <name>Fe(2+)</name>
        <dbReference type="ChEBI" id="CHEBI:29033"/>
    </cofactor>
    <text evidence="8">Binds 1 Mn(2+) or Fe(2+) ion per subunit.</text>
</comment>
<evidence type="ECO:0000313" key="9">
    <source>
        <dbReference type="EMBL" id="AEH51590.1"/>
    </source>
</evidence>
<dbReference type="InterPro" id="IPR036390">
    <property type="entry name" value="WH_DNA-bd_sf"/>
</dbReference>
<name>F7YU08_9THEM</name>
<dbReference type="InterPro" id="IPR002481">
    <property type="entry name" value="FUR"/>
</dbReference>
<keyword evidence="6" id="KW-0804">Transcription</keyword>
<dbReference type="GO" id="GO:0000976">
    <property type="term" value="F:transcription cis-regulatory region binding"/>
    <property type="evidence" value="ECO:0007669"/>
    <property type="project" value="TreeGrafter"/>
</dbReference>
<dbReference type="Proteomes" id="UP000006804">
    <property type="component" value="Chromosome"/>
</dbReference>
<dbReference type="GO" id="GO:0003700">
    <property type="term" value="F:DNA-binding transcription factor activity"/>
    <property type="evidence" value="ECO:0007669"/>
    <property type="project" value="InterPro"/>
</dbReference>
<protein>
    <submittedName>
        <fullName evidence="9">Ferric uptake regulator, Fur family</fullName>
    </submittedName>
</protein>
<evidence type="ECO:0000256" key="4">
    <source>
        <dbReference type="ARBA" id="ARBA00023015"/>
    </source>
</evidence>
<feature type="binding site" evidence="8">
    <location>
        <position position="108"/>
    </location>
    <ligand>
        <name>Fe cation</name>
        <dbReference type="ChEBI" id="CHEBI:24875"/>
    </ligand>
</feature>
<keyword evidence="10" id="KW-1185">Reference proteome</keyword>
<evidence type="ECO:0000256" key="3">
    <source>
        <dbReference type="ARBA" id="ARBA00022833"/>
    </source>
</evidence>
<dbReference type="SUPFAM" id="SSF46785">
    <property type="entry name" value="Winged helix' DNA-binding domain"/>
    <property type="match status" value="1"/>
</dbReference>
<keyword evidence="2" id="KW-0678">Repressor</keyword>
<evidence type="ECO:0000313" key="10">
    <source>
        <dbReference type="Proteomes" id="UP000006804"/>
    </source>
</evidence>
<reference evidence="9 10" key="1">
    <citation type="submission" date="2010-11" db="EMBL/GenBank/DDBJ databases">
        <title>The complete genome of Thermotoga thermarum DSM 5069.</title>
        <authorList>
            <consortium name="US DOE Joint Genome Institute (JGI-PGF)"/>
            <person name="Lucas S."/>
            <person name="Copeland A."/>
            <person name="Lapidus A."/>
            <person name="Bruce D."/>
            <person name="Goodwin L."/>
            <person name="Pitluck S."/>
            <person name="Kyrpides N."/>
            <person name="Mavromatis K."/>
            <person name="Ivanova N."/>
            <person name="Zeytun A."/>
            <person name="Brettin T."/>
            <person name="Detter J.C."/>
            <person name="Tapia R."/>
            <person name="Han C."/>
            <person name="Land M."/>
            <person name="Hauser L."/>
            <person name="Markowitz V."/>
            <person name="Cheng J.-F."/>
            <person name="Hugenholtz P."/>
            <person name="Woyke T."/>
            <person name="Wu D."/>
            <person name="Spring S."/>
            <person name="Schroeder M."/>
            <person name="Brambilla E."/>
            <person name="Klenk H.-P."/>
            <person name="Eisen J.A."/>
        </authorList>
    </citation>
    <scope>NUCLEOTIDE SEQUENCE [LARGE SCALE GENOMIC DNA]</scope>
    <source>
        <strain evidence="9 10">DSM 5069</strain>
    </source>
</reference>
<dbReference type="KEGG" id="tta:Theth_1537"/>
<comment type="similarity">
    <text evidence="1">Belongs to the Fur family.</text>
</comment>
<dbReference type="InterPro" id="IPR036388">
    <property type="entry name" value="WH-like_DNA-bd_sf"/>
</dbReference>
<accession>F7YU08</accession>
<organism evidence="9 10">
    <name type="scientific">Pseudothermotoga thermarum DSM 5069</name>
    <dbReference type="NCBI Taxonomy" id="688269"/>
    <lineage>
        <taxon>Bacteria</taxon>
        <taxon>Thermotogati</taxon>
        <taxon>Thermotogota</taxon>
        <taxon>Thermotogae</taxon>
        <taxon>Thermotogales</taxon>
        <taxon>Thermotogaceae</taxon>
        <taxon>Pseudothermotoga</taxon>
    </lineage>
</organism>
<keyword evidence="4" id="KW-0805">Transcription regulation</keyword>
<keyword evidence="5" id="KW-0238">DNA-binding</keyword>
<feature type="binding site" evidence="7">
    <location>
        <position position="81"/>
    </location>
    <ligand>
        <name>Zn(2+)</name>
        <dbReference type="ChEBI" id="CHEBI:29105"/>
    </ligand>
</feature>
<sequence>MKPKREHLTKTAMTILKLLENTYLPLNAYQISKKAKIPVPSVYRNISVLEEENLVKSFEFRGFSYYYPADRHVHYFVCNNCGAILPVMPCQIKEAEIEKSIGGKILDHTVIFQGICKDCLRKEV</sequence>
<dbReference type="OrthoDB" id="8659436at2"/>
<dbReference type="EMBL" id="CP002351">
    <property type="protein sequence ID" value="AEH51590.1"/>
    <property type="molecule type" value="Genomic_DNA"/>
</dbReference>
<evidence type="ECO:0000256" key="1">
    <source>
        <dbReference type="ARBA" id="ARBA00007957"/>
    </source>
</evidence>
<gene>
    <name evidence="9" type="ORF">Theth_1537</name>
</gene>
<evidence type="ECO:0000256" key="2">
    <source>
        <dbReference type="ARBA" id="ARBA00022491"/>
    </source>
</evidence>
<evidence type="ECO:0000256" key="8">
    <source>
        <dbReference type="PIRSR" id="PIRSR602481-2"/>
    </source>
</evidence>
<dbReference type="Gene3D" id="1.10.10.10">
    <property type="entry name" value="Winged helix-like DNA-binding domain superfamily/Winged helix DNA-binding domain"/>
    <property type="match status" value="1"/>
</dbReference>
<dbReference type="PANTHER" id="PTHR33202">
    <property type="entry name" value="ZINC UPTAKE REGULATION PROTEIN"/>
    <property type="match status" value="1"/>
</dbReference>
<evidence type="ECO:0000256" key="6">
    <source>
        <dbReference type="ARBA" id="ARBA00023163"/>
    </source>
</evidence>
<proteinExistence type="inferred from homology"/>
<evidence type="ECO:0000256" key="5">
    <source>
        <dbReference type="ARBA" id="ARBA00023125"/>
    </source>
</evidence>
<feature type="binding site" evidence="7">
    <location>
        <position position="119"/>
    </location>
    <ligand>
        <name>Zn(2+)</name>
        <dbReference type="ChEBI" id="CHEBI:29105"/>
    </ligand>
</feature>
<dbReference type="GO" id="GO:1900376">
    <property type="term" value="P:regulation of secondary metabolite biosynthetic process"/>
    <property type="evidence" value="ECO:0007669"/>
    <property type="project" value="TreeGrafter"/>
</dbReference>
<dbReference type="AlphaFoldDB" id="F7YU08"/>